<dbReference type="PROSITE" id="PS00122">
    <property type="entry name" value="CARBOXYLESTERASE_B_1"/>
    <property type="match status" value="1"/>
</dbReference>
<dbReference type="SUPFAM" id="SSF53474">
    <property type="entry name" value="alpha/beta-Hydrolases"/>
    <property type="match status" value="1"/>
</dbReference>
<dbReference type="PROSITE" id="PS00941">
    <property type="entry name" value="CARBOXYLESTERASE_B_2"/>
    <property type="match status" value="1"/>
</dbReference>
<dbReference type="InterPro" id="IPR002018">
    <property type="entry name" value="CarbesteraseB"/>
</dbReference>
<dbReference type="Pfam" id="PF00135">
    <property type="entry name" value="COesterase"/>
    <property type="match status" value="1"/>
</dbReference>
<dbReference type="EMBL" id="JARIHO010000065">
    <property type="protein sequence ID" value="KAJ7314752.1"/>
    <property type="molecule type" value="Genomic_DNA"/>
</dbReference>
<accession>A0AAD6ZAP7</accession>
<dbReference type="Gene3D" id="3.40.50.1820">
    <property type="entry name" value="alpha/beta hydrolase"/>
    <property type="match status" value="1"/>
</dbReference>
<evidence type="ECO:0000256" key="2">
    <source>
        <dbReference type="ARBA" id="ARBA00022801"/>
    </source>
</evidence>
<comment type="similarity">
    <text evidence="1 3">Belongs to the type-B carboxylesterase/lipase family.</text>
</comment>
<reference evidence="5" key="1">
    <citation type="submission" date="2023-03" db="EMBL/GenBank/DDBJ databases">
        <title>Massive genome expansion in bonnet fungi (Mycena s.s.) driven by repeated elements and novel gene families across ecological guilds.</title>
        <authorList>
            <consortium name="Lawrence Berkeley National Laboratory"/>
            <person name="Harder C.B."/>
            <person name="Miyauchi S."/>
            <person name="Viragh M."/>
            <person name="Kuo A."/>
            <person name="Thoen E."/>
            <person name="Andreopoulos B."/>
            <person name="Lu D."/>
            <person name="Skrede I."/>
            <person name="Drula E."/>
            <person name="Henrissat B."/>
            <person name="Morin E."/>
            <person name="Kohler A."/>
            <person name="Barry K."/>
            <person name="LaButti K."/>
            <person name="Morin E."/>
            <person name="Salamov A."/>
            <person name="Lipzen A."/>
            <person name="Mereny Z."/>
            <person name="Hegedus B."/>
            <person name="Baldrian P."/>
            <person name="Stursova M."/>
            <person name="Weitz H."/>
            <person name="Taylor A."/>
            <person name="Grigoriev I.V."/>
            <person name="Nagy L.G."/>
            <person name="Martin F."/>
            <person name="Kauserud H."/>
        </authorList>
    </citation>
    <scope>NUCLEOTIDE SEQUENCE</scope>
    <source>
        <strain evidence="5">CBHHK002</strain>
    </source>
</reference>
<dbReference type="InterPro" id="IPR050309">
    <property type="entry name" value="Type-B_Carboxylest/Lipase"/>
</dbReference>
<evidence type="ECO:0000259" key="4">
    <source>
        <dbReference type="Pfam" id="PF00135"/>
    </source>
</evidence>
<dbReference type="Proteomes" id="UP001218218">
    <property type="component" value="Unassembled WGS sequence"/>
</dbReference>
<name>A0AAD6ZAP7_9AGAR</name>
<sequence length="523" mass="56514">MSPISSNAILGAALLLLVSSCAAHAPVVDLGYAQYEGVVDTDLDVTKFLGIRYAAPPTGDLRWRAPTAPSKLHGIQQAAIDPPQCIQGSNFPIPTNPLIPQSEDCLFLSVYSPALNSTRPLPTIVWIHGGGYVWGSASEYNGTEIVVESNRQVVVVVIQYRLGLFGFLAGKEVKDGGAPNAGLLDQDFALRWVNQNIRKFGGDPDKVAIWGESAGAGSVIQQVIAHNGKTEPQLFRAAITSSTYLPPQYRYSDQVPQKLFNNISAQARCADANALECLRAVDSTLLQEINENVILASFFGTTTFGPVVDGSFIAQSPTDALEQGLVNGDILLSVTNAHEGTIFVNQSEEFDIAQYAQQLFPLFGAKEGEAVASTYRSLGFSLEQADAIMGEALFICPTYVLLDAFRNQSYKGEYAVGSALHGSDVFYYFPSFTFPGTELSFNNTAFIDGFADGFLSFAVNLDPNDKLQPTVTPTWPKWSSTGAVEMVFNRTEAGDLSIVANPTSPGLLNRCEFWKSLRNLTAQ</sequence>
<dbReference type="InterPro" id="IPR019826">
    <property type="entry name" value="Carboxylesterase_B_AS"/>
</dbReference>
<dbReference type="AlphaFoldDB" id="A0AAD6ZAP7"/>
<protein>
    <recommendedName>
        <fullName evidence="3">Carboxylic ester hydrolase</fullName>
        <ecNumber evidence="3">3.1.1.-</ecNumber>
    </recommendedName>
</protein>
<dbReference type="InterPro" id="IPR029058">
    <property type="entry name" value="AB_hydrolase_fold"/>
</dbReference>
<dbReference type="GO" id="GO:0016787">
    <property type="term" value="F:hydrolase activity"/>
    <property type="evidence" value="ECO:0007669"/>
    <property type="project" value="UniProtKB-KW"/>
</dbReference>
<feature type="chain" id="PRO_5041782034" description="Carboxylic ester hydrolase" evidence="3">
    <location>
        <begin position="24"/>
        <end position="523"/>
    </location>
</feature>
<dbReference type="EC" id="3.1.1.-" evidence="3"/>
<keyword evidence="3" id="KW-0732">Signal</keyword>
<feature type="signal peptide" evidence="3">
    <location>
        <begin position="1"/>
        <end position="23"/>
    </location>
</feature>
<keyword evidence="2 3" id="KW-0378">Hydrolase</keyword>
<evidence type="ECO:0000313" key="6">
    <source>
        <dbReference type="Proteomes" id="UP001218218"/>
    </source>
</evidence>
<gene>
    <name evidence="5" type="ORF">DFH08DRAFT_894724</name>
</gene>
<evidence type="ECO:0000256" key="1">
    <source>
        <dbReference type="ARBA" id="ARBA00005964"/>
    </source>
</evidence>
<feature type="domain" description="Carboxylesterase type B" evidence="4">
    <location>
        <begin position="27"/>
        <end position="480"/>
    </location>
</feature>
<keyword evidence="6" id="KW-1185">Reference proteome</keyword>
<dbReference type="InterPro" id="IPR019819">
    <property type="entry name" value="Carboxylesterase_B_CS"/>
</dbReference>
<evidence type="ECO:0000256" key="3">
    <source>
        <dbReference type="RuleBase" id="RU361235"/>
    </source>
</evidence>
<organism evidence="5 6">
    <name type="scientific">Mycena albidolilacea</name>
    <dbReference type="NCBI Taxonomy" id="1033008"/>
    <lineage>
        <taxon>Eukaryota</taxon>
        <taxon>Fungi</taxon>
        <taxon>Dikarya</taxon>
        <taxon>Basidiomycota</taxon>
        <taxon>Agaricomycotina</taxon>
        <taxon>Agaricomycetes</taxon>
        <taxon>Agaricomycetidae</taxon>
        <taxon>Agaricales</taxon>
        <taxon>Marasmiineae</taxon>
        <taxon>Mycenaceae</taxon>
        <taxon>Mycena</taxon>
    </lineage>
</organism>
<proteinExistence type="inferred from homology"/>
<evidence type="ECO:0000313" key="5">
    <source>
        <dbReference type="EMBL" id="KAJ7314752.1"/>
    </source>
</evidence>
<dbReference type="PANTHER" id="PTHR11559">
    <property type="entry name" value="CARBOXYLESTERASE"/>
    <property type="match status" value="1"/>
</dbReference>
<comment type="caution">
    <text evidence="5">The sequence shown here is derived from an EMBL/GenBank/DDBJ whole genome shotgun (WGS) entry which is preliminary data.</text>
</comment>